<dbReference type="AlphaFoldDB" id="A0ABD5DYR7"/>
<protein>
    <submittedName>
        <fullName evidence="1">NADH-quinone oxidoreductase subunit I</fullName>
    </submittedName>
</protein>
<accession>A0ABD5DYR7</accession>
<organism evidence="1">
    <name type="scientific">Acinetobacter baumannii</name>
    <dbReference type="NCBI Taxonomy" id="470"/>
    <lineage>
        <taxon>Bacteria</taxon>
        <taxon>Pseudomonadati</taxon>
        <taxon>Pseudomonadota</taxon>
        <taxon>Gammaproteobacteria</taxon>
        <taxon>Moraxellales</taxon>
        <taxon>Moraxellaceae</taxon>
        <taxon>Acinetobacter</taxon>
        <taxon>Acinetobacter calcoaceticus/baumannii complex</taxon>
    </lineage>
</organism>
<name>A0ABD5DYR7_ACIBA</name>
<gene>
    <name evidence="1" type="ORF">FPK63_24485</name>
</gene>
<comment type="caution">
    <text evidence="1">The sequence shown here is derived from an EMBL/GenBank/DDBJ whole genome shotgun (WGS) entry which is preliminary data.</text>
</comment>
<feature type="non-terminal residue" evidence="1">
    <location>
        <position position="51"/>
    </location>
</feature>
<dbReference type="EMBL" id="VMAF01001149">
    <property type="protein sequence ID" value="MDR8434193.1"/>
    <property type="molecule type" value="Genomic_DNA"/>
</dbReference>
<proteinExistence type="predicted"/>
<evidence type="ECO:0000313" key="1">
    <source>
        <dbReference type="EMBL" id="MDR8434193.1"/>
    </source>
</evidence>
<reference evidence="1" key="1">
    <citation type="submission" date="2019-07" db="EMBL/GenBank/DDBJ databases">
        <title>Biological characteristics of mucoid Acinetobacter baumannii from a general hospital in China.</title>
        <authorList>
            <person name="Hua X."/>
            <person name="Yu Y."/>
        </authorList>
    </citation>
    <scope>NUCLEOTIDE SEQUENCE</scope>
    <source>
        <strain evidence="1">N8</strain>
    </source>
</reference>
<sequence length="51" mass="6022">MTLKELLVGFGTQVRSIWMIGLHAFAKRETRMYPEEPVYLPPRYRGRIVLT</sequence>